<accession>A0A1D6K0Z5</accession>
<dbReference type="EMBL" id="CM007647">
    <property type="protein sequence ID" value="ONL97443.1"/>
    <property type="molecule type" value="Genomic_DNA"/>
</dbReference>
<proteinExistence type="predicted"/>
<dbReference type="ExpressionAtlas" id="A0A1D6K0Z5">
    <property type="expression patterns" value="baseline and differential"/>
</dbReference>
<dbReference type="InParanoid" id="A0A1D6K0Z5"/>
<reference evidence="1" key="1">
    <citation type="submission" date="2015-12" db="EMBL/GenBank/DDBJ databases">
        <title>Update maize B73 reference genome by single molecule sequencing technologies.</title>
        <authorList>
            <consortium name="Maize Genome Sequencing Project"/>
            <person name="Ware D."/>
        </authorList>
    </citation>
    <scope>NUCLEOTIDE SEQUENCE [LARGE SCALE GENOMIC DNA]</scope>
    <source>
        <tissue evidence="1">Seedling</tissue>
    </source>
</reference>
<name>A0A1D6K0Z5_MAIZE</name>
<dbReference type="STRING" id="4577.A0A1D6K0Z5"/>
<organism evidence="1">
    <name type="scientific">Zea mays</name>
    <name type="common">Maize</name>
    <dbReference type="NCBI Taxonomy" id="4577"/>
    <lineage>
        <taxon>Eukaryota</taxon>
        <taxon>Viridiplantae</taxon>
        <taxon>Streptophyta</taxon>
        <taxon>Embryophyta</taxon>
        <taxon>Tracheophyta</taxon>
        <taxon>Spermatophyta</taxon>
        <taxon>Magnoliopsida</taxon>
        <taxon>Liliopsida</taxon>
        <taxon>Poales</taxon>
        <taxon>Poaceae</taxon>
        <taxon>PACMAD clade</taxon>
        <taxon>Panicoideae</taxon>
        <taxon>Andropogonodae</taxon>
        <taxon>Andropogoneae</taxon>
        <taxon>Tripsacinae</taxon>
        <taxon>Zea</taxon>
    </lineage>
</organism>
<evidence type="ECO:0000313" key="1">
    <source>
        <dbReference type="EMBL" id="ONL97443.1"/>
    </source>
</evidence>
<accession>A0A317YHK5</accession>
<gene>
    <name evidence="1" type="ORF">ZEAMMB73_Zm00001d028929</name>
</gene>
<dbReference type="SUPFAM" id="SSF52255">
    <property type="entry name" value="N5-CAIR mutase (phosphoribosylaminoimidazole carboxylase, PurE)"/>
    <property type="match status" value="1"/>
</dbReference>
<dbReference type="Gene3D" id="3.40.50.1970">
    <property type="match status" value="1"/>
</dbReference>
<protein>
    <submittedName>
        <fullName evidence="1">Uncharacterized protein</fullName>
    </submittedName>
</protein>
<sequence>MNCSSGHFFAMVKRFQSFSQMSFSRMGQGCGDLVLTLLVRKLQNALTSLDNFPVIMSHHFKLRSSIADIYKALNNYSMYPIRPRVAIIMGSQSNLPMMKVAERVSKEFNIHCEDVVFEENL</sequence>
<dbReference type="AlphaFoldDB" id="A0A1D6K0Z5"/>